<name>A0A171DJ08_9ACTN</name>
<dbReference type="Gene3D" id="1.25.40.10">
    <property type="entry name" value="Tetratricopeptide repeat domain"/>
    <property type="match status" value="1"/>
</dbReference>
<dbReference type="GO" id="GO:0003677">
    <property type="term" value="F:DNA binding"/>
    <property type="evidence" value="ECO:0007669"/>
    <property type="project" value="UniProtKB-KW"/>
</dbReference>
<dbReference type="SUPFAM" id="SSF48452">
    <property type="entry name" value="TPR-like"/>
    <property type="match status" value="1"/>
</dbReference>
<keyword evidence="1" id="KW-0238">DNA-binding</keyword>
<evidence type="ECO:0000313" key="1">
    <source>
        <dbReference type="EMBL" id="GAT68850.1"/>
    </source>
</evidence>
<dbReference type="Proteomes" id="UP000077701">
    <property type="component" value="Unassembled WGS sequence"/>
</dbReference>
<comment type="caution">
    <text evidence="1">The sequence shown here is derived from an EMBL/GenBank/DDBJ whole genome shotgun (WGS) entry which is preliminary data.</text>
</comment>
<dbReference type="STRING" id="161355.PS9374_04515"/>
<reference evidence="2" key="2">
    <citation type="submission" date="2016-04" db="EMBL/GenBank/DDBJ databases">
        <title>Planomonospora sphaerica JCM9374 whole genome shotgun sequence.</title>
        <authorList>
            <person name="Suzuki T."/>
            <person name="Dohra H."/>
            <person name="Kodani S."/>
        </authorList>
    </citation>
    <scope>NUCLEOTIDE SEQUENCE [LARGE SCALE GENOMIC DNA]</scope>
    <source>
        <strain evidence="2">JCM 9374</strain>
    </source>
</reference>
<keyword evidence="2" id="KW-1185">Reference proteome</keyword>
<protein>
    <submittedName>
        <fullName evidence="1">DNA-binding protein</fullName>
    </submittedName>
</protein>
<evidence type="ECO:0000313" key="2">
    <source>
        <dbReference type="Proteomes" id="UP000077701"/>
    </source>
</evidence>
<sequence length="406" mass="44790">MAATEVPAWATRLRAEREFRLWSQRDMARELAQAADEHTASKLPGRESIVRRIKAYEAGSNKPRNPYRRLYCLVFGLDEAELFASEQAPETSSTDHRFQITPHPSVLHQFGELMEYLREQWHLLVQRDNLLGPRHTVSGVHEQIALLEGILLSVRGADRLTTLQLAAQYAESAAWLHEDAGEPDRARQWTDRAMAWAYESDDQLMATWTMFRRSQQAMAQRHPGEVIGLASAALRHADSLPAPMRAALLQQEAQGHALDGDERTCQQRLDEAQAWAASVADGGDARGGHGSFCSPAYVEMQRARCWLELRQAPRAVTGYQVALNDLPPVYRRDRGMALAGLASAYAAIGEPEQAATTGGHALEIAQSAGSIRILTVVTSVGRSLRPHRKLPAVAAFHNALTAAAAS</sequence>
<dbReference type="EMBL" id="BDCX01000011">
    <property type="protein sequence ID" value="GAT68850.1"/>
    <property type="molecule type" value="Genomic_DNA"/>
</dbReference>
<accession>A0A171DJ08</accession>
<organism evidence="1 2">
    <name type="scientific">Planomonospora sphaerica</name>
    <dbReference type="NCBI Taxonomy" id="161355"/>
    <lineage>
        <taxon>Bacteria</taxon>
        <taxon>Bacillati</taxon>
        <taxon>Actinomycetota</taxon>
        <taxon>Actinomycetes</taxon>
        <taxon>Streptosporangiales</taxon>
        <taxon>Streptosporangiaceae</taxon>
        <taxon>Planomonospora</taxon>
    </lineage>
</organism>
<reference evidence="1 2" key="1">
    <citation type="journal article" date="2016" name="Genome Announc.">
        <title>Draft Genome Sequence of Planomonospora sphaerica JCM9374, a Rare Actinomycete.</title>
        <authorList>
            <person name="Dohra H."/>
            <person name="Suzuki T."/>
            <person name="Inoue Y."/>
            <person name="Kodani S."/>
        </authorList>
    </citation>
    <scope>NUCLEOTIDE SEQUENCE [LARGE SCALE GENOMIC DNA]</scope>
    <source>
        <strain evidence="1 2">JCM 9374</strain>
    </source>
</reference>
<dbReference type="InterPro" id="IPR011990">
    <property type="entry name" value="TPR-like_helical_dom_sf"/>
</dbReference>
<proteinExistence type="predicted"/>
<dbReference type="AlphaFoldDB" id="A0A171DJ08"/>
<gene>
    <name evidence="1" type="ORF">PS9374_04515</name>
</gene>